<keyword evidence="2" id="KW-1185">Reference proteome</keyword>
<dbReference type="Proteomes" id="UP000050525">
    <property type="component" value="Unassembled WGS sequence"/>
</dbReference>
<reference evidence="1 2" key="1">
    <citation type="journal article" date="2012" name="Genome Biol.">
        <title>Sequencing three crocodilian genomes to illuminate the evolution of archosaurs and amniotes.</title>
        <authorList>
            <person name="St John J.A."/>
            <person name="Braun E.L."/>
            <person name="Isberg S.R."/>
            <person name="Miles L.G."/>
            <person name="Chong A.Y."/>
            <person name="Gongora J."/>
            <person name="Dalzell P."/>
            <person name="Moran C."/>
            <person name="Bed'hom B."/>
            <person name="Abzhanov A."/>
            <person name="Burgess S.C."/>
            <person name="Cooksey A.M."/>
            <person name="Castoe T.A."/>
            <person name="Crawford N.G."/>
            <person name="Densmore L.D."/>
            <person name="Drew J.C."/>
            <person name="Edwards S.V."/>
            <person name="Faircloth B.C."/>
            <person name="Fujita M.K."/>
            <person name="Greenwold M.J."/>
            <person name="Hoffmann F.G."/>
            <person name="Howard J.M."/>
            <person name="Iguchi T."/>
            <person name="Janes D.E."/>
            <person name="Khan S.Y."/>
            <person name="Kohno S."/>
            <person name="de Koning A.J."/>
            <person name="Lance S.L."/>
            <person name="McCarthy F.M."/>
            <person name="McCormack J.E."/>
            <person name="Merchant M.E."/>
            <person name="Peterson D.G."/>
            <person name="Pollock D.D."/>
            <person name="Pourmand N."/>
            <person name="Raney B.J."/>
            <person name="Roessler K.A."/>
            <person name="Sanford J.R."/>
            <person name="Sawyer R.H."/>
            <person name="Schmidt C.J."/>
            <person name="Triplett E.W."/>
            <person name="Tuberville T.D."/>
            <person name="Venegas-Anaya M."/>
            <person name="Howard J.T."/>
            <person name="Jarvis E.D."/>
            <person name="Guillette L.J.Jr."/>
            <person name="Glenn T.C."/>
            <person name="Green R.E."/>
            <person name="Ray D.A."/>
        </authorList>
    </citation>
    <scope>NUCLEOTIDE SEQUENCE [LARGE SCALE GENOMIC DNA]</scope>
    <source>
        <strain evidence="1">KSC_2009_1</strain>
    </source>
</reference>
<organism evidence="1 2">
    <name type="scientific">Alligator mississippiensis</name>
    <name type="common">American alligator</name>
    <dbReference type="NCBI Taxonomy" id="8496"/>
    <lineage>
        <taxon>Eukaryota</taxon>
        <taxon>Metazoa</taxon>
        <taxon>Chordata</taxon>
        <taxon>Craniata</taxon>
        <taxon>Vertebrata</taxon>
        <taxon>Euteleostomi</taxon>
        <taxon>Archelosauria</taxon>
        <taxon>Archosauria</taxon>
        <taxon>Crocodylia</taxon>
        <taxon>Alligatoridae</taxon>
        <taxon>Alligatorinae</taxon>
        <taxon>Alligator</taxon>
    </lineage>
</organism>
<comment type="caution">
    <text evidence="1">The sequence shown here is derived from an EMBL/GenBank/DDBJ whole genome shotgun (WGS) entry which is preliminary data.</text>
</comment>
<dbReference type="AlphaFoldDB" id="A0A151NEB3"/>
<evidence type="ECO:0000313" key="1">
    <source>
        <dbReference type="EMBL" id="KYO35122.1"/>
    </source>
</evidence>
<name>A0A151NEB3_ALLMI</name>
<accession>A0A151NEB3</accession>
<protein>
    <submittedName>
        <fullName evidence="1">Uncharacterized protein</fullName>
    </submittedName>
</protein>
<evidence type="ECO:0000313" key="2">
    <source>
        <dbReference type="Proteomes" id="UP000050525"/>
    </source>
</evidence>
<sequence length="136" mass="15614">MNCLLTFKKTRNSPCCLSLLFKMPEKFSHSEHGVSLMKSCPLKFNDTYLMGKCFSTKAELSHGKNQNKMNVPAVYQPLDPLQEAIKIWHPRVKSLKLMAAFLPQLGQAMKICLCQQMHLQTQDALFAWRESKMHPT</sequence>
<gene>
    <name evidence="1" type="ORF">Y1Q_0001010</name>
</gene>
<proteinExistence type="predicted"/>
<dbReference type="EMBL" id="AKHW03003207">
    <property type="protein sequence ID" value="KYO35122.1"/>
    <property type="molecule type" value="Genomic_DNA"/>
</dbReference>